<feature type="non-terminal residue" evidence="1">
    <location>
        <position position="592"/>
    </location>
</feature>
<sequence>TTTVVADRHLVSLILHHLSEMRYKDRRQRGPDQPVEFLEFRPTLVPSILVNKLWADEGTSILWHRYPHLPALKLMEPERRQYHANKVQRIFTVGPPADHWETLDYLDGLEWPALKYLEMEVDFVRHGTRFLPMLHSGLEHFELSGEQTGGSKYFADAVLPSIFKHSQKLKGIRFGPKIFPDNDPAQVSTLFQYMVSTPSISTVEVKAANFLDMDSLFTRLAQKPRLEALEIDLEPGLALLPLLQGPQAMATPFASLKRLSVMCYPDVALALLPHLSAIEDLQVDVCRMPNQQFTPADATVLEDLLATLSSCPQLRQLKVGVGALAINFPSASSFPRLRGAALISLGKNCPRLEDINLFATEPSALDASDMTSEQFDDFCATLPHLISLNLKLHPTTVSQLTTTALQSLGKHCKELEVLRLKVPFQLPSLPVPGTVPRILVDEPSPIKKTFQETHVKETNPAVEKIEPTITSSTATDDPIPPLFPHLTHLALARPSNPLAMPPSSTPSLDGTLPPSSIPDIPVDLEESLVRDWAHPLLMHFPVLEILEAWGDWSGLDNESLNYFLPQEEILATGWEFLAGVEQDLWVDDEEGD</sequence>
<reference evidence="1" key="1">
    <citation type="journal article" date="2020" name="Stud. Mycol.">
        <title>101 Dothideomycetes genomes: a test case for predicting lifestyles and emergence of pathogens.</title>
        <authorList>
            <person name="Haridas S."/>
            <person name="Albert R."/>
            <person name="Binder M."/>
            <person name="Bloem J."/>
            <person name="Labutti K."/>
            <person name="Salamov A."/>
            <person name="Andreopoulos B."/>
            <person name="Baker S."/>
            <person name="Barry K."/>
            <person name="Bills G."/>
            <person name="Bluhm B."/>
            <person name="Cannon C."/>
            <person name="Castanera R."/>
            <person name="Culley D."/>
            <person name="Daum C."/>
            <person name="Ezra D."/>
            <person name="Gonzalez J."/>
            <person name="Henrissat B."/>
            <person name="Kuo A."/>
            <person name="Liang C."/>
            <person name="Lipzen A."/>
            <person name="Lutzoni F."/>
            <person name="Magnuson J."/>
            <person name="Mondo S."/>
            <person name="Nolan M."/>
            <person name="Ohm R."/>
            <person name="Pangilinan J."/>
            <person name="Park H.-J."/>
            <person name="Ramirez L."/>
            <person name="Alfaro M."/>
            <person name="Sun H."/>
            <person name="Tritt A."/>
            <person name="Yoshinaga Y."/>
            <person name="Zwiers L.-H."/>
            <person name="Turgeon B."/>
            <person name="Goodwin S."/>
            <person name="Spatafora J."/>
            <person name="Crous P."/>
            <person name="Grigoriev I."/>
        </authorList>
    </citation>
    <scope>NUCLEOTIDE SEQUENCE</scope>
    <source>
        <strain evidence="1">CBS 123094</strain>
    </source>
</reference>
<name>A0A6A5WR17_9PLEO</name>
<dbReference type="AlphaFoldDB" id="A0A6A5WR17"/>
<proteinExistence type="predicted"/>
<gene>
    <name evidence="1" type="ORF">P154DRAFT_401502</name>
</gene>
<evidence type="ECO:0000313" key="1">
    <source>
        <dbReference type="EMBL" id="KAF2003508.1"/>
    </source>
</evidence>
<dbReference type="InterPro" id="IPR032675">
    <property type="entry name" value="LRR_dom_sf"/>
</dbReference>
<keyword evidence="2" id="KW-1185">Reference proteome</keyword>
<protein>
    <submittedName>
        <fullName evidence="1">Uncharacterized protein</fullName>
    </submittedName>
</protein>
<dbReference type="EMBL" id="ML977572">
    <property type="protein sequence ID" value="KAF2003508.1"/>
    <property type="molecule type" value="Genomic_DNA"/>
</dbReference>
<evidence type="ECO:0000313" key="2">
    <source>
        <dbReference type="Proteomes" id="UP000799779"/>
    </source>
</evidence>
<organism evidence="1 2">
    <name type="scientific">Amniculicola lignicola CBS 123094</name>
    <dbReference type="NCBI Taxonomy" id="1392246"/>
    <lineage>
        <taxon>Eukaryota</taxon>
        <taxon>Fungi</taxon>
        <taxon>Dikarya</taxon>
        <taxon>Ascomycota</taxon>
        <taxon>Pezizomycotina</taxon>
        <taxon>Dothideomycetes</taxon>
        <taxon>Pleosporomycetidae</taxon>
        <taxon>Pleosporales</taxon>
        <taxon>Amniculicolaceae</taxon>
        <taxon>Amniculicola</taxon>
    </lineage>
</organism>
<dbReference type="OrthoDB" id="2305901at2759"/>
<dbReference type="SUPFAM" id="SSF52047">
    <property type="entry name" value="RNI-like"/>
    <property type="match status" value="1"/>
</dbReference>
<accession>A0A6A5WR17</accession>
<dbReference type="Gene3D" id="3.80.10.10">
    <property type="entry name" value="Ribonuclease Inhibitor"/>
    <property type="match status" value="1"/>
</dbReference>
<dbReference type="Proteomes" id="UP000799779">
    <property type="component" value="Unassembled WGS sequence"/>
</dbReference>
<feature type="non-terminal residue" evidence="1">
    <location>
        <position position="1"/>
    </location>
</feature>